<dbReference type="GO" id="GO:0005737">
    <property type="term" value="C:cytoplasm"/>
    <property type="evidence" value="ECO:0007669"/>
    <property type="project" value="TreeGrafter"/>
</dbReference>
<evidence type="ECO:0000313" key="3">
    <source>
        <dbReference type="Proteomes" id="UP000076761"/>
    </source>
</evidence>
<dbReference type="Pfam" id="PF02567">
    <property type="entry name" value="PhzC-PhzF"/>
    <property type="match status" value="1"/>
</dbReference>
<dbReference type="InterPro" id="IPR003719">
    <property type="entry name" value="Phenazine_PhzF-like"/>
</dbReference>
<evidence type="ECO:0000313" key="2">
    <source>
        <dbReference type="EMBL" id="KZT26104.1"/>
    </source>
</evidence>
<dbReference type="AlphaFoldDB" id="A0A165T3Z8"/>
<protein>
    <submittedName>
        <fullName evidence="2">Phenazine biosynthesis PhzC/PhzF protein</fullName>
    </submittedName>
</protein>
<gene>
    <name evidence="2" type="ORF">NEOLEDRAFT_1155959</name>
</gene>
<dbReference type="Gene3D" id="3.10.310.10">
    <property type="entry name" value="Diaminopimelate Epimerase, Chain A, domain 1"/>
    <property type="match status" value="2"/>
</dbReference>
<sequence>MLLDFITLDVFTDTRYAGNPLAVVSVPSADALTPEQKQAIAKEFNLSETVFIYPPTNDVTPEVAVSIYTPKQELPFAGHPTVGSTYFLLGIGPLEGKKEAILKTPSGLTPVSYDPSASRGAVSVAHDVLIHRPYRELYGKISGLSDADLVQLPGGGVAVCSIVKGMTFLMVHIKDLEALGRMRGTTQDIVIEARGERAGEKDWLVNFVGAYCFVITDETTEGGVGVKKVRARMLHGIGEEDSATGSAASAFGAWMSLANAPASEKEQRYEITQGVEMGRRSEIGVNVRKGETGIEEVRLHGQAVKVMDGKIEI</sequence>
<dbReference type="GO" id="GO:0016853">
    <property type="term" value="F:isomerase activity"/>
    <property type="evidence" value="ECO:0007669"/>
    <property type="project" value="TreeGrafter"/>
</dbReference>
<dbReference type="FunCoup" id="A0A165T3Z8">
    <property type="interactions" value="371"/>
</dbReference>
<evidence type="ECO:0000256" key="1">
    <source>
        <dbReference type="PIRSR" id="PIRSR016184-1"/>
    </source>
</evidence>
<keyword evidence="3" id="KW-1185">Reference proteome</keyword>
<proteinExistence type="predicted"/>
<dbReference type="PANTHER" id="PTHR13774:SF32">
    <property type="entry name" value="ANTISENSE-ENHANCING SEQUENCE 1"/>
    <property type="match status" value="1"/>
</dbReference>
<dbReference type="PANTHER" id="PTHR13774">
    <property type="entry name" value="PHENAZINE BIOSYNTHESIS PROTEIN"/>
    <property type="match status" value="1"/>
</dbReference>
<organism evidence="2 3">
    <name type="scientific">Neolentinus lepideus HHB14362 ss-1</name>
    <dbReference type="NCBI Taxonomy" id="1314782"/>
    <lineage>
        <taxon>Eukaryota</taxon>
        <taxon>Fungi</taxon>
        <taxon>Dikarya</taxon>
        <taxon>Basidiomycota</taxon>
        <taxon>Agaricomycotina</taxon>
        <taxon>Agaricomycetes</taxon>
        <taxon>Gloeophyllales</taxon>
        <taxon>Gloeophyllaceae</taxon>
        <taxon>Neolentinus</taxon>
    </lineage>
</organism>
<dbReference type="InParanoid" id="A0A165T3Z8"/>
<dbReference type="STRING" id="1314782.A0A165T3Z8"/>
<accession>A0A165T3Z8</accession>
<dbReference type="EMBL" id="KV425568">
    <property type="protein sequence ID" value="KZT26104.1"/>
    <property type="molecule type" value="Genomic_DNA"/>
</dbReference>
<dbReference type="Proteomes" id="UP000076761">
    <property type="component" value="Unassembled WGS sequence"/>
</dbReference>
<feature type="active site" evidence="1">
    <location>
        <position position="48"/>
    </location>
</feature>
<name>A0A165T3Z8_9AGAM</name>
<dbReference type="NCBIfam" id="TIGR00654">
    <property type="entry name" value="PhzF_family"/>
    <property type="match status" value="1"/>
</dbReference>
<dbReference type="SUPFAM" id="SSF54506">
    <property type="entry name" value="Diaminopimelate epimerase-like"/>
    <property type="match status" value="1"/>
</dbReference>
<reference evidence="2 3" key="1">
    <citation type="journal article" date="2016" name="Mol. Biol. Evol.">
        <title>Comparative Genomics of Early-Diverging Mushroom-Forming Fungi Provides Insights into the Origins of Lignocellulose Decay Capabilities.</title>
        <authorList>
            <person name="Nagy L.G."/>
            <person name="Riley R."/>
            <person name="Tritt A."/>
            <person name="Adam C."/>
            <person name="Daum C."/>
            <person name="Floudas D."/>
            <person name="Sun H."/>
            <person name="Yadav J.S."/>
            <person name="Pangilinan J."/>
            <person name="Larsson K.H."/>
            <person name="Matsuura K."/>
            <person name="Barry K."/>
            <person name="Labutti K."/>
            <person name="Kuo R."/>
            <person name="Ohm R.A."/>
            <person name="Bhattacharya S.S."/>
            <person name="Shirouzu T."/>
            <person name="Yoshinaga Y."/>
            <person name="Martin F.M."/>
            <person name="Grigoriev I.V."/>
            <person name="Hibbett D.S."/>
        </authorList>
    </citation>
    <scope>NUCLEOTIDE SEQUENCE [LARGE SCALE GENOMIC DNA]</scope>
    <source>
        <strain evidence="2 3">HHB14362 ss-1</strain>
    </source>
</reference>
<dbReference type="OrthoDB" id="75169at2759"/>
<dbReference type="PIRSF" id="PIRSF016184">
    <property type="entry name" value="PhzC_PhzF"/>
    <property type="match status" value="1"/>
</dbReference>